<reference evidence="1" key="1">
    <citation type="submission" date="2014-09" db="EMBL/GenBank/DDBJ databases">
        <authorList>
            <person name="Magalhaes I.L.F."/>
            <person name="Oliveira U."/>
            <person name="Santos F.R."/>
            <person name="Vidigal T.H.D.A."/>
            <person name="Brescovit A.D."/>
            <person name="Santos A.J."/>
        </authorList>
    </citation>
    <scope>NUCLEOTIDE SEQUENCE</scope>
    <source>
        <tissue evidence="1">Shoot tissue taken approximately 20 cm above the soil surface</tissue>
    </source>
</reference>
<dbReference type="AlphaFoldDB" id="A0A0A9CKN0"/>
<reference evidence="1" key="2">
    <citation type="journal article" date="2015" name="Data Brief">
        <title>Shoot transcriptome of the giant reed, Arundo donax.</title>
        <authorList>
            <person name="Barrero R.A."/>
            <person name="Guerrero F.D."/>
            <person name="Moolhuijzen P."/>
            <person name="Goolsby J.A."/>
            <person name="Tidwell J."/>
            <person name="Bellgard S.E."/>
            <person name="Bellgard M.I."/>
        </authorList>
    </citation>
    <scope>NUCLEOTIDE SEQUENCE</scope>
    <source>
        <tissue evidence="1">Shoot tissue taken approximately 20 cm above the soil surface</tissue>
    </source>
</reference>
<dbReference type="EMBL" id="GBRH01221021">
    <property type="protein sequence ID" value="JAD76874.1"/>
    <property type="molecule type" value="Transcribed_RNA"/>
</dbReference>
<proteinExistence type="predicted"/>
<evidence type="ECO:0000313" key="1">
    <source>
        <dbReference type="EMBL" id="JAD76874.1"/>
    </source>
</evidence>
<organism evidence="1">
    <name type="scientific">Arundo donax</name>
    <name type="common">Giant reed</name>
    <name type="synonym">Donax arundinaceus</name>
    <dbReference type="NCBI Taxonomy" id="35708"/>
    <lineage>
        <taxon>Eukaryota</taxon>
        <taxon>Viridiplantae</taxon>
        <taxon>Streptophyta</taxon>
        <taxon>Embryophyta</taxon>
        <taxon>Tracheophyta</taxon>
        <taxon>Spermatophyta</taxon>
        <taxon>Magnoliopsida</taxon>
        <taxon>Liliopsida</taxon>
        <taxon>Poales</taxon>
        <taxon>Poaceae</taxon>
        <taxon>PACMAD clade</taxon>
        <taxon>Arundinoideae</taxon>
        <taxon>Arundineae</taxon>
        <taxon>Arundo</taxon>
    </lineage>
</organism>
<protein>
    <submittedName>
        <fullName evidence="1">Uncharacterized protein</fullName>
    </submittedName>
</protein>
<name>A0A0A9CKN0_ARUDO</name>
<accession>A0A0A9CKN0</accession>
<sequence>MCSRTSTSSRRWLRSSTRRMTMFGSMITTLWRCPPSSDAASTASELVSSSTARFPHQRSTAPSLSARSFYGHCSIVI</sequence>